<dbReference type="Pfam" id="PF08031">
    <property type="entry name" value="BBE"/>
    <property type="match status" value="1"/>
</dbReference>
<dbReference type="SUPFAM" id="SSF56176">
    <property type="entry name" value="FAD-binding/transporter-associated domain-like"/>
    <property type="match status" value="1"/>
</dbReference>
<evidence type="ECO:0000313" key="9">
    <source>
        <dbReference type="Proteomes" id="UP000243081"/>
    </source>
</evidence>
<dbReference type="InterPro" id="IPR036318">
    <property type="entry name" value="FAD-bd_PCMH-like_sf"/>
</dbReference>
<name>A0A179IJ69_CORDF</name>
<evidence type="ECO:0000256" key="6">
    <source>
        <dbReference type="SAM" id="SignalP"/>
    </source>
</evidence>
<dbReference type="PROSITE" id="PS51387">
    <property type="entry name" value="FAD_PCMH"/>
    <property type="match status" value="1"/>
</dbReference>
<keyword evidence="9" id="KW-1185">Reference proteome</keyword>
<evidence type="ECO:0000256" key="5">
    <source>
        <dbReference type="ARBA" id="ARBA00023002"/>
    </source>
</evidence>
<dbReference type="EMBL" id="LUKN01001099">
    <property type="protein sequence ID" value="OAR01534.1"/>
    <property type="molecule type" value="Genomic_DNA"/>
</dbReference>
<comment type="cofactor">
    <cofactor evidence="1">
        <name>FAD</name>
        <dbReference type="ChEBI" id="CHEBI:57692"/>
    </cofactor>
</comment>
<keyword evidence="6" id="KW-0732">Signal</keyword>
<keyword evidence="4" id="KW-0274">FAD</keyword>
<dbReference type="InterPro" id="IPR050416">
    <property type="entry name" value="FAD-linked_Oxidoreductase"/>
</dbReference>
<feature type="chain" id="PRO_5008104587" description="FAD-binding PCMH-type domain-containing protein" evidence="6">
    <location>
        <begin position="21"/>
        <end position="614"/>
    </location>
</feature>
<dbReference type="Gene3D" id="3.30.465.10">
    <property type="match status" value="2"/>
</dbReference>
<evidence type="ECO:0000256" key="2">
    <source>
        <dbReference type="ARBA" id="ARBA00005466"/>
    </source>
</evidence>
<evidence type="ECO:0000259" key="7">
    <source>
        <dbReference type="PROSITE" id="PS51387"/>
    </source>
</evidence>
<dbReference type="InterPro" id="IPR016166">
    <property type="entry name" value="FAD-bd_PCMH"/>
</dbReference>
<dbReference type="OrthoDB" id="9983560at2759"/>
<reference evidence="8 9" key="1">
    <citation type="submission" date="2016-03" db="EMBL/GenBank/DDBJ databases">
        <title>Fine-scale spatial genetic structure of a fungal parasite of coffee scale insects.</title>
        <authorList>
            <person name="Jackson D."/>
            <person name="Zemenick K.A."/>
            <person name="Malloure B."/>
            <person name="Quandt C.A."/>
            <person name="James T.Y."/>
        </authorList>
    </citation>
    <scope>NUCLEOTIDE SEQUENCE [LARGE SCALE GENOMIC DNA]</scope>
    <source>
        <strain evidence="8 9">UM487</strain>
    </source>
</reference>
<evidence type="ECO:0000313" key="8">
    <source>
        <dbReference type="EMBL" id="OAR01534.1"/>
    </source>
</evidence>
<dbReference type="PANTHER" id="PTHR42973">
    <property type="entry name" value="BINDING OXIDOREDUCTASE, PUTATIVE (AFU_ORTHOLOGUE AFUA_1G17690)-RELATED"/>
    <property type="match status" value="1"/>
</dbReference>
<dbReference type="InterPro" id="IPR012951">
    <property type="entry name" value="BBE"/>
</dbReference>
<dbReference type="PANTHER" id="PTHR42973:SF39">
    <property type="entry name" value="FAD-BINDING PCMH-TYPE DOMAIN-CONTAINING PROTEIN"/>
    <property type="match status" value="1"/>
</dbReference>
<dbReference type="Proteomes" id="UP000243081">
    <property type="component" value="Unassembled WGS sequence"/>
</dbReference>
<feature type="domain" description="FAD-binding PCMH-type" evidence="7">
    <location>
        <begin position="123"/>
        <end position="325"/>
    </location>
</feature>
<evidence type="ECO:0000256" key="4">
    <source>
        <dbReference type="ARBA" id="ARBA00022827"/>
    </source>
</evidence>
<sequence length="614" mass="65752">MASLSNTALFLLAAATGSQAAAVTPDHWHRGASCKAYPGVQGWPSAEAWSRLNKTVNGQLLKPTTLPGGVCHKGQPNYDESQCPSLAKQWETSEFHLADPVSVMVNEFTNYTCLPDPNTPCSAAGYPAYVIKVTSSADVKAGVDFGEFVSMGKCVTAATTNTSIKARNNNVRLNVKSSGHDFLGRSNAPGTLSLWTHHLSSIEYHPGQFELASGRTFQGNSVTFGSASIMWDLYTALDQYGQTVVGGGSKTVSAGGYITGGGHSILSPRYGLAADQVIEMEVVTADGKIQKVNQDQNPDLFWALRGGGGSTFGVVTSFTVKTVPSPKMTVAQFVAFTVPGSPILSDLLGYVGAQSPALMNGGLSGYNIVSNNFSNPDPGSGLPDYLAGFQGRLAVLDDPNGNDTIAKLFKPINDTINQRWPGNAGFFSSNTEYKSFLDFFAANYDTETVGDNKYLISRLLNQEAFDDQKALGDALLSGTGPGGFSTFFLVGGKGVQEAKPAGGSNAVNSHWRSAYVHTITATQGVPFDKAATDKNLKELEDAWAPVRKITPSSGAYINEASIFEPDFHESLWGTNYPRLVQIKRKVDPNDVFWCRPCVGNEHWRQLESGQLCRV</sequence>
<comment type="caution">
    <text evidence="8">The sequence shown here is derived from an EMBL/GenBank/DDBJ whole genome shotgun (WGS) entry which is preliminary data.</text>
</comment>
<evidence type="ECO:0000256" key="3">
    <source>
        <dbReference type="ARBA" id="ARBA00022630"/>
    </source>
</evidence>
<dbReference type="GO" id="GO:0071949">
    <property type="term" value="F:FAD binding"/>
    <property type="evidence" value="ECO:0007669"/>
    <property type="project" value="InterPro"/>
</dbReference>
<evidence type="ECO:0000256" key="1">
    <source>
        <dbReference type="ARBA" id="ARBA00001974"/>
    </source>
</evidence>
<keyword evidence="5" id="KW-0560">Oxidoreductase</keyword>
<dbReference type="InterPro" id="IPR006094">
    <property type="entry name" value="Oxid_FAD_bind_N"/>
</dbReference>
<comment type="similarity">
    <text evidence="2">Belongs to the oxygen-dependent FAD-linked oxidoreductase family.</text>
</comment>
<accession>A0A179IJ69</accession>
<protein>
    <recommendedName>
        <fullName evidence="7">FAD-binding PCMH-type domain-containing protein</fullName>
    </recommendedName>
</protein>
<feature type="signal peptide" evidence="6">
    <location>
        <begin position="1"/>
        <end position="20"/>
    </location>
</feature>
<dbReference type="InterPro" id="IPR016169">
    <property type="entry name" value="FAD-bd_PCMH_sub2"/>
</dbReference>
<keyword evidence="3" id="KW-0285">Flavoprotein</keyword>
<dbReference type="Pfam" id="PF01565">
    <property type="entry name" value="FAD_binding_4"/>
    <property type="match status" value="1"/>
</dbReference>
<dbReference type="AlphaFoldDB" id="A0A179IJ69"/>
<proteinExistence type="inferred from homology"/>
<dbReference type="OMA" id="WCFPCVG"/>
<organism evidence="8 9">
    <name type="scientific">Cordyceps confragosa</name>
    <name type="common">Lecanicillium lecanii</name>
    <dbReference type="NCBI Taxonomy" id="2714763"/>
    <lineage>
        <taxon>Eukaryota</taxon>
        <taxon>Fungi</taxon>
        <taxon>Dikarya</taxon>
        <taxon>Ascomycota</taxon>
        <taxon>Pezizomycotina</taxon>
        <taxon>Sordariomycetes</taxon>
        <taxon>Hypocreomycetidae</taxon>
        <taxon>Hypocreales</taxon>
        <taxon>Cordycipitaceae</taxon>
        <taxon>Akanthomyces</taxon>
    </lineage>
</organism>
<dbReference type="GO" id="GO:0016491">
    <property type="term" value="F:oxidoreductase activity"/>
    <property type="evidence" value="ECO:0007669"/>
    <property type="project" value="UniProtKB-KW"/>
</dbReference>
<gene>
    <name evidence="8" type="ORF">LLEC1_05072</name>
</gene>